<name>A0A161VLQ5_NODSP</name>
<evidence type="ECO:0000313" key="1">
    <source>
        <dbReference type="EMBL" id="KZL47645.1"/>
    </source>
</evidence>
<evidence type="ECO:0000313" key="2">
    <source>
        <dbReference type="Proteomes" id="UP000076555"/>
    </source>
</evidence>
<proteinExistence type="predicted"/>
<comment type="caution">
    <text evidence="1">The sequence shown here is derived from an EMBL/GenBank/DDBJ whole genome shotgun (WGS) entry which is preliminary data.</text>
</comment>
<dbReference type="AlphaFoldDB" id="A0A161VLQ5"/>
<organism evidence="1 2">
    <name type="scientific">Nodularia spumigena CENA596</name>
    <dbReference type="NCBI Taxonomy" id="1819295"/>
    <lineage>
        <taxon>Bacteria</taxon>
        <taxon>Bacillati</taxon>
        <taxon>Cyanobacteriota</taxon>
        <taxon>Cyanophyceae</taxon>
        <taxon>Nostocales</taxon>
        <taxon>Nodulariaceae</taxon>
        <taxon>Nodularia</taxon>
    </lineage>
</organism>
<sequence length="1004" mass="116260">MNKITTNPDLANVDYTDLLTKILQALKNEQIFEIRNNNKWLLIDINKIASQITALQVDSPLGNAKAVKTATLNFSSGSQEKFPAQIREITACIQDGLTNISRNADSLDRFAFIQQFITDLHRFRGKYDKFDLTYNFPKSENLQKQRLTLKKDDSKQRQLLKAHKIKISVDKPRDFPAQLLEGINNYIDTQFVDASSTDREDIEYILENLKENSNSDIYKLENLVNQQTLGKLKRLAKIRYLEFLSENVSHETGKIYLVDLIRRLKLLDDFINDSSKADGEYLVNYLGIPVNYQNIFSRSEAFDILPIIPVIAGYLGETENEHGEKVEFVFGIKLKFDGKVQAYGGRTVFDYNLNLLNPESKEHQQEIADESRKFTFANKVLKIALLYYFVFASRENPSDENYHPHNELNYNPRDKFEKDILPILQGSDDEAKKNLFKRFVKGFETFKVQQKIDTLKEVLQKVIHHKTPFPSRDYPLHISVKYSILENDLDTINDRDTLFKSGLEKNPKDCLKYINLGEATTQTNSLVSLQAKMTISEIHFLETDDRETFQMEYDIDKIDKNIGVLPVVFLPARNEKCRNFYNTQFPQRNLLIFPYQSEIEKLDSHQEFIYKITYSLLAYICVYVLLEKQSKLFIPILRIHLKKKTDNAPLEKFIVSLTGVLSHLFNEKSRSNSQGIDISDFSSKGKFKIPNTLSSLYSVLPKKFTLQNPDKFQFEELDKLAIIVVSSRVSDSKWGTESKKSNLMGEIIDFQLQPQTVKLRLLKTFSENYDDHQDMFEYPSVVVENVNKLYQKGYRHFIYIAKVPYSSTLHITQTEDDGLFFMSKNVITALRTQRDDIKIYPMFFDKYYAVKVGDNIKSTSLYIQDTIELTELAEDSNKQSVIFFNLFNGIAVAKDNNYNGVMSYATLLNIYKGILDDEDIRRGLISNQSQLKNEILQCLTLFHFSRYEKSGKIELKLDPYQNLIGDESIGELALFKHSRGTAEFNSLAFLTYIRDILQTPKQIS</sequence>
<accession>A0A161VLQ5</accession>
<dbReference type="RefSeq" id="WP_063874624.1">
    <property type="nucleotide sequence ID" value="NZ_CAWMRI010000290.1"/>
</dbReference>
<dbReference type="Proteomes" id="UP000076555">
    <property type="component" value="Unassembled WGS sequence"/>
</dbReference>
<dbReference type="OrthoDB" id="494155at2"/>
<dbReference type="EMBL" id="LWAJ01000290">
    <property type="protein sequence ID" value="KZL47645.1"/>
    <property type="molecule type" value="Genomic_DNA"/>
</dbReference>
<protein>
    <submittedName>
        <fullName evidence="1">Uncharacterized protein</fullName>
    </submittedName>
</protein>
<gene>
    <name evidence="1" type="ORF">A2T98_22225</name>
</gene>
<reference evidence="1 2" key="1">
    <citation type="submission" date="2016-04" db="EMBL/GenBank/DDBJ databases">
        <title>Draft Genome Assembly of the Bloom-forming Cyanobacterium Nodularia spumigena Strain CENA596 in Shrimp Production Ponds.</title>
        <authorList>
            <person name="Popin R.V."/>
            <person name="Rigonato J."/>
            <person name="Abreu V.A."/>
            <person name="Andreote A.P."/>
            <person name="Silveira S.B."/>
            <person name="Odebrecht C."/>
            <person name="Fiore M.F."/>
        </authorList>
    </citation>
    <scope>NUCLEOTIDE SEQUENCE [LARGE SCALE GENOMIC DNA]</scope>
    <source>
        <strain evidence="1 2">CENA596</strain>
    </source>
</reference>